<keyword evidence="2" id="KW-0560">Oxidoreductase</keyword>
<keyword evidence="6" id="KW-1185">Reference proteome</keyword>
<evidence type="ECO:0008006" key="7">
    <source>
        <dbReference type="Google" id="ProtNLM"/>
    </source>
</evidence>
<keyword evidence="4" id="KW-1133">Transmembrane helix</keyword>
<dbReference type="Proteomes" id="UP001219525">
    <property type="component" value="Unassembled WGS sequence"/>
</dbReference>
<comment type="pathway">
    <text evidence="1">Mycotoxin biosynthesis.</text>
</comment>
<dbReference type="Pfam" id="PF11807">
    <property type="entry name" value="UstYa"/>
    <property type="match status" value="1"/>
</dbReference>
<feature type="transmembrane region" description="Helical" evidence="4">
    <location>
        <begin position="21"/>
        <end position="42"/>
    </location>
</feature>
<dbReference type="AlphaFoldDB" id="A0AAD6YJR9"/>
<proteinExistence type="inferred from homology"/>
<dbReference type="PANTHER" id="PTHR33365:SF11">
    <property type="entry name" value="TAT PATHWAY SIGNAL SEQUENCE"/>
    <property type="match status" value="1"/>
</dbReference>
<sequence>MSFKAMSTASPHLFRERALSLILIALSVASILFTYTLFNYVVLVAQAPLPPQGKAYRQLRAADSYSYVGDDFPPMLPGVPLDETVKMIVEESIHYSLLPEQKEAWYAAFPDGVGSVRLGLHHRTFFVSMFHELHCLQQFRDTLVEPNPRVAWGHLHHCLNYLRERALCQADLTLEPGDFTTRNFALERVGSTHICRDWDAVISKVENNWDDWVAVWKEFHNVTH</sequence>
<evidence type="ECO:0000313" key="5">
    <source>
        <dbReference type="EMBL" id="KAJ7220013.1"/>
    </source>
</evidence>
<dbReference type="InterPro" id="IPR021765">
    <property type="entry name" value="UstYa-like"/>
</dbReference>
<accession>A0AAD6YJR9</accession>
<dbReference type="PANTHER" id="PTHR33365">
    <property type="entry name" value="YALI0B05434P"/>
    <property type="match status" value="1"/>
</dbReference>
<keyword evidence="4" id="KW-0812">Transmembrane</keyword>
<gene>
    <name evidence="5" type="ORF">GGX14DRAFT_695140</name>
</gene>
<evidence type="ECO:0000313" key="6">
    <source>
        <dbReference type="Proteomes" id="UP001219525"/>
    </source>
</evidence>
<evidence type="ECO:0000256" key="3">
    <source>
        <dbReference type="ARBA" id="ARBA00035112"/>
    </source>
</evidence>
<dbReference type="EMBL" id="JARJCW010000010">
    <property type="protein sequence ID" value="KAJ7220013.1"/>
    <property type="molecule type" value="Genomic_DNA"/>
</dbReference>
<name>A0AAD6YJR9_9AGAR</name>
<keyword evidence="4" id="KW-0472">Membrane</keyword>
<comment type="similarity">
    <text evidence="3">Belongs to the ustYa family.</text>
</comment>
<evidence type="ECO:0000256" key="2">
    <source>
        <dbReference type="ARBA" id="ARBA00023002"/>
    </source>
</evidence>
<reference evidence="5" key="1">
    <citation type="submission" date="2023-03" db="EMBL/GenBank/DDBJ databases">
        <title>Massive genome expansion in bonnet fungi (Mycena s.s.) driven by repeated elements and novel gene families across ecological guilds.</title>
        <authorList>
            <consortium name="Lawrence Berkeley National Laboratory"/>
            <person name="Harder C.B."/>
            <person name="Miyauchi S."/>
            <person name="Viragh M."/>
            <person name="Kuo A."/>
            <person name="Thoen E."/>
            <person name="Andreopoulos B."/>
            <person name="Lu D."/>
            <person name="Skrede I."/>
            <person name="Drula E."/>
            <person name="Henrissat B."/>
            <person name="Morin E."/>
            <person name="Kohler A."/>
            <person name="Barry K."/>
            <person name="LaButti K."/>
            <person name="Morin E."/>
            <person name="Salamov A."/>
            <person name="Lipzen A."/>
            <person name="Mereny Z."/>
            <person name="Hegedus B."/>
            <person name="Baldrian P."/>
            <person name="Stursova M."/>
            <person name="Weitz H."/>
            <person name="Taylor A."/>
            <person name="Grigoriev I.V."/>
            <person name="Nagy L.G."/>
            <person name="Martin F."/>
            <person name="Kauserud H."/>
        </authorList>
    </citation>
    <scope>NUCLEOTIDE SEQUENCE</scope>
    <source>
        <strain evidence="5">9144</strain>
    </source>
</reference>
<comment type="caution">
    <text evidence="5">The sequence shown here is derived from an EMBL/GenBank/DDBJ whole genome shotgun (WGS) entry which is preliminary data.</text>
</comment>
<protein>
    <recommendedName>
        <fullName evidence="7">Oxidase ustYa</fullName>
    </recommendedName>
</protein>
<dbReference type="GO" id="GO:0016491">
    <property type="term" value="F:oxidoreductase activity"/>
    <property type="evidence" value="ECO:0007669"/>
    <property type="project" value="UniProtKB-KW"/>
</dbReference>
<organism evidence="5 6">
    <name type="scientific">Mycena pura</name>
    <dbReference type="NCBI Taxonomy" id="153505"/>
    <lineage>
        <taxon>Eukaryota</taxon>
        <taxon>Fungi</taxon>
        <taxon>Dikarya</taxon>
        <taxon>Basidiomycota</taxon>
        <taxon>Agaricomycotina</taxon>
        <taxon>Agaricomycetes</taxon>
        <taxon>Agaricomycetidae</taxon>
        <taxon>Agaricales</taxon>
        <taxon>Marasmiineae</taxon>
        <taxon>Mycenaceae</taxon>
        <taxon>Mycena</taxon>
    </lineage>
</organism>
<evidence type="ECO:0000256" key="1">
    <source>
        <dbReference type="ARBA" id="ARBA00004685"/>
    </source>
</evidence>
<dbReference type="GO" id="GO:0043386">
    <property type="term" value="P:mycotoxin biosynthetic process"/>
    <property type="evidence" value="ECO:0007669"/>
    <property type="project" value="InterPro"/>
</dbReference>
<evidence type="ECO:0000256" key="4">
    <source>
        <dbReference type="SAM" id="Phobius"/>
    </source>
</evidence>